<keyword evidence="6 8" id="KW-1133">Transmembrane helix</keyword>
<protein>
    <submittedName>
        <fullName evidence="10">Glycosyltransferase family 39 protein</fullName>
    </submittedName>
</protein>
<feature type="transmembrane region" description="Helical" evidence="8">
    <location>
        <begin position="122"/>
        <end position="142"/>
    </location>
</feature>
<evidence type="ECO:0000256" key="7">
    <source>
        <dbReference type="ARBA" id="ARBA00023136"/>
    </source>
</evidence>
<feature type="transmembrane region" description="Helical" evidence="8">
    <location>
        <begin position="409"/>
        <end position="426"/>
    </location>
</feature>
<feature type="transmembrane region" description="Helical" evidence="8">
    <location>
        <begin position="229"/>
        <end position="262"/>
    </location>
</feature>
<reference evidence="10" key="2">
    <citation type="submission" date="2021-04" db="EMBL/GenBank/DDBJ databases">
        <authorList>
            <person name="Gilroy R."/>
        </authorList>
    </citation>
    <scope>NUCLEOTIDE SEQUENCE</scope>
    <source>
        <strain evidence="10">5790</strain>
    </source>
</reference>
<sequence>MTETLTILNNIFLAAAVLTAAAALVNYGISLYNDRLIAKAPRSKRSKVKTLRCFRSGDFVLGDRVYYIILGLIVVLGVGIRVYMFGSVPGGFNQDGAMAAVDGKALADYATDRFGTFMPAHLYAWGYGQMSSLLSYMIAIFVKFFGLNEITARLPQLIMSLAGGVFLYLLMRDLFGKGAGLIAAFFVALNPWHLVQSRWALDCNLLPHFFIGGLYFLNKGLSKRRRYLYISMIFFALCMYCYGITIYTIPVFLVAVCVYYTIRKRMKPIDILICAGVYLAIAWPFILTMAVNYFKWDTIELPFVTIQYYPGSVRSSDILLFSDEPMKQLGLNLKSLLNTTLLQKKDLPWNDIEGFGTMFFCTMPFVFVGFVELLRSKTEGAKGLVLFALLAGLWVGVLTNGVNINRINLVYYGIMMFAVLGIYFTIKEIKYFKWSNLCIYGVLGVLLISAYFGTYADSIKSQFYYGFGDALDTAEASGAEKLYITADAQGEGYAHVSEILTMFYDETDAEYFQGKTDSQHGESLLPYEERFNYVSFTRSSVRETENEDAAYVILKSDKQYFNASRYNFADYGNFCAVTQK</sequence>
<comment type="subcellular location">
    <subcellularLocation>
        <location evidence="1">Cell membrane</location>
        <topology evidence="1">Multi-pass membrane protein</topology>
    </subcellularLocation>
</comment>
<dbReference type="GO" id="GO:0009103">
    <property type="term" value="P:lipopolysaccharide biosynthetic process"/>
    <property type="evidence" value="ECO:0007669"/>
    <property type="project" value="UniProtKB-ARBA"/>
</dbReference>
<dbReference type="InterPro" id="IPR050297">
    <property type="entry name" value="LipidA_mod_glycosyltrf_83"/>
</dbReference>
<evidence type="ECO:0000256" key="3">
    <source>
        <dbReference type="ARBA" id="ARBA00022676"/>
    </source>
</evidence>
<dbReference type="Pfam" id="PF13231">
    <property type="entry name" value="PMT_2"/>
    <property type="match status" value="1"/>
</dbReference>
<evidence type="ECO:0000256" key="2">
    <source>
        <dbReference type="ARBA" id="ARBA00022475"/>
    </source>
</evidence>
<proteinExistence type="predicted"/>
<dbReference type="EMBL" id="DXIJ01000092">
    <property type="protein sequence ID" value="HIV86039.1"/>
    <property type="molecule type" value="Genomic_DNA"/>
</dbReference>
<organism evidence="10 11">
    <name type="scientific">Candidatus Monoglobus merdigallinarum</name>
    <dbReference type="NCBI Taxonomy" id="2838698"/>
    <lineage>
        <taxon>Bacteria</taxon>
        <taxon>Bacillati</taxon>
        <taxon>Bacillota</taxon>
        <taxon>Clostridia</taxon>
        <taxon>Monoglobales</taxon>
        <taxon>Monoglobaceae</taxon>
        <taxon>Monoglobus</taxon>
    </lineage>
</organism>
<dbReference type="GO" id="GO:0016763">
    <property type="term" value="F:pentosyltransferase activity"/>
    <property type="evidence" value="ECO:0007669"/>
    <property type="project" value="TreeGrafter"/>
</dbReference>
<reference evidence="10" key="1">
    <citation type="journal article" date="2021" name="PeerJ">
        <title>Extensive microbial diversity within the chicken gut microbiome revealed by metagenomics and culture.</title>
        <authorList>
            <person name="Gilroy R."/>
            <person name="Ravi A."/>
            <person name="Getino M."/>
            <person name="Pursley I."/>
            <person name="Horton D.L."/>
            <person name="Alikhan N.F."/>
            <person name="Baker D."/>
            <person name="Gharbi K."/>
            <person name="Hall N."/>
            <person name="Watson M."/>
            <person name="Adriaenssens E.M."/>
            <person name="Foster-Nyarko E."/>
            <person name="Jarju S."/>
            <person name="Secka A."/>
            <person name="Antonio M."/>
            <person name="Oren A."/>
            <person name="Chaudhuri R.R."/>
            <person name="La Ragione R."/>
            <person name="Hildebrand F."/>
            <person name="Pallen M.J."/>
        </authorList>
    </citation>
    <scope>NUCLEOTIDE SEQUENCE</scope>
    <source>
        <strain evidence="10">5790</strain>
    </source>
</reference>
<name>A0A9D1PSC3_9FIRM</name>
<evidence type="ECO:0000313" key="10">
    <source>
        <dbReference type="EMBL" id="HIV86039.1"/>
    </source>
</evidence>
<accession>A0A9D1PSC3</accession>
<evidence type="ECO:0000256" key="6">
    <source>
        <dbReference type="ARBA" id="ARBA00022989"/>
    </source>
</evidence>
<dbReference type="PANTHER" id="PTHR33908:SF3">
    <property type="entry name" value="UNDECAPRENYL PHOSPHATE-ALPHA-4-AMINO-4-DEOXY-L-ARABINOSE ARABINOSYL TRANSFERASE"/>
    <property type="match status" value="1"/>
</dbReference>
<evidence type="ECO:0000256" key="8">
    <source>
        <dbReference type="SAM" id="Phobius"/>
    </source>
</evidence>
<dbReference type="AlphaFoldDB" id="A0A9D1PSC3"/>
<dbReference type="GO" id="GO:0005886">
    <property type="term" value="C:plasma membrane"/>
    <property type="evidence" value="ECO:0007669"/>
    <property type="project" value="UniProtKB-SubCell"/>
</dbReference>
<evidence type="ECO:0000256" key="4">
    <source>
        <dbReference type="ARBA" id="ARBA00022679"/>
    </source>
</evidence>
<feature type="transmembrane region" description="Helical" evidence="8">
    <location>
        <begin position="269"/>
        <end position="294"/>
    </location>
</feature>
<feature type="transmembrane region" description="Helical" evidence="8">
    <location>
        <begin position="154"/>
        <end position="170"/>
    </location>
</feature>
<dbReference type="PANTHER" id="PTHR33908">
    <property type="entry name" value="MANNOSYLTRANSFERASE YKCB-RELATED"/>
    <property type="match status" value="1"/>
</dbReference>
<evidence type="ECO:0000256" key="1">
    <source>
        <dbReference type="ARBA" id="ARBA00004651"/>
    </source>
</evidence>
<evidence type="ECO:0000256" key="5">
    <source>
        <dbReference type="ARBA" id="ARBA00022692"/>
    </source>
</evidence>
<feature type="transmembrane region" description="Helical" evidence="8">
    <location>
        <begin position="438"/>
        <end position="456"/>
    </location>
</feature>
<dbReference type="InterPro" id="IPR038731">
    <property type="entry name" value="RgtA/B/C-like"/>
</dbReference>
<keyword evidence="5 8" id="KW-0812">Transmembrane</keyword>
<dbReference type="Proteomes" id="UP000824162">
    <property type="component" value="Unassembled WGS sequence"/>
</dbReference>
<keyword evidence="3" id="KW-0328">Glycosyltransferase</keyword>
<feature type="domain" description="Glycosyltransferase RgtA/B/C/D-like" evidence="9">
    <location>
        <begin position="134"/>
        <end position="286"/>
    </location>
</feature>
<evidence type="ECO:0000313" key="11">
    <source>
        <dbReference type="Proteomes" id="UP000824162"/>
    </source>
</evidence>
<keyword evidence="7 8" id="KW-0472">Membrane</keyword>
<dbReference type="GO" id="GO:0010041">
    <property type="term" value="P:response to iron(III) ion"/>
    <property type="evidence" value="ECO:0007669"/>
    <property type="project" value="TreeGrafter"/>
</dbReference>
<keyword evidence="2" id="KW-1003">Cell membrane</keyword>
<evidence type="ECO:0000259" key="9">
    <source>
        <dbReference type="Pfam" id="PF13231"/>
    </source>
</evidence>
<feature type="transmembrane region" description="Helical" evidence="8">
    <location>
        <begin position="352"/>
        <end position="371"/>
    </location>
</feature>
<feature type="transmembrane region" description="Helical" evidence="8">
    <location>
        <begin position="12"/>
        <end position="32"/>
    </location>
</feature>
<keyword evidence="4" id="KW-0808">Transferase</keyword>
<feature type="transmembrane region" description="Helical" evidence="8">
    <location>
        <begin position="383"/>
        <end position="403"/>
    </location>
</feature>
<feature type="transmembrane region" description="Helical" evidence="8">
    <location>
        <begin position="65"/>
        <end position="84"/>
    </location>
</feature>
<gene>
    <name evidence="10" type="ORF">H9900_04430</name>
</gene>
<comment type="caution">
    <text evidence="10">The sequence shown here is derived from an EMBL/GenBank/DDBJ whole genome shotgun (WGS) entry which is preliminary data.</text>
</comment>